<organism evidence="1 2">
    <name type="scientific">Helianthus annuus</name>
    <name type="common">Common sunflower</name>
    <dbReference type="NCBI Taxonomy" id="4232"/>
    <lineage>
        <taxon>Eukaryota</taxon>
        <taxon>Viridiplantae</taxon>
        <taxon>Streptophyta</taxon>
        <taxon>Embryophyta</taxon>
        <taxon>Tracheophyta</taxon>
        <taxon>Spermatophyta</taxon>
        <taxon>Magnoliopsida</taxon>
        <taxon>eudicotyledons</taxon>
        <taxon>Gunneridae</taxon>
        <taxon>Pentapetalae</taxon>
        <taxon>asterids</taxon>
        <taxon>campanulids</taxon>
        <taxon>Asterales</taxon>
        <taxon>Asteraceae</taxon>
        <taxon>Asteroideae</taxon>
        <taxon>Heliantheae alliance</taxon>
        <taxon>Heliantheae</taxon>
        <taxon>Helianthus</taxon>
    </lineage>
</organism>
<gene>
    <name evidence="1" type="ORF">HanXRQr2_Chr01g0026511</name>
</gene>
<accession>A0A9K3P389</accession>
<comment type="caution">
    <text evidence="1">The sequence shown here is derived from an EMBL/GenBank/DDBJ whole genome shotgun (WGS) entry which is preliminary data.</text>
</comment>
<reference evidence="1" key="1">
    <citation type="journal article" date="2017" name="Nature">
        <title>The sunflower genome provides insights into oil metabolism, flowering and Asterid evolution.</title>
        <authorList>
            <person name="Badouin H."/>
            <person name="Gouzy J."/>
            <person name="Grassa C.J."/>
            <person name="Murat F."/>
            <person name="Staton S.E."/>
            <person name="Cottret L."/>
            <person name="Lelandais-Briere C."/>
            <person name="Owens G.L."/>
            <person name="Carrere S."/>
            <person name="Mayjonade B."/>
            <person name="Legrand L."/>
            <person name="Gill N."/>
            <person name="Kane N.C."/>
            <person name="Bowers J.E."/>
            <person name="Hubner S."/>
            <person name="Bellec A."/>
            <person name="Berard A."/>
            <person name="Berges H."/>
            <person name="Blanchet N."/>
            <person name="Boniface M.C."/>
            <person name="Brunel D."/>
            <person name="Catrice O."/>
            <person name="Chaidir N."/>
            <person name="Claudel C."/>
            <person name="Donnadieu C."/>
            <person name="Faraut T."/>
            <person name="Fievet G."/>
            <person name="Helmstetter N."/>
            <person name="King M."/>
            <person name="Knapp S.J."/>
            <person name="Lai Z."/>
            <person name="Le Paslier M.C."/>
            <person name="Lippi Y."/>
            <person name="Lorenzon L."/>
            <person name="Mandel J.R."/>
            <person name="Marage G."/>
            <person name="Marchand G."/>
            <person name="Marquand E."/>
            <person name="Bret-Mestries E."/>
            <person name="Morien E."/>
            <person name="Nambeesan S."/>
            <person name="Nguyen T."/>
            <person name="Pegot-Espagnet P."/>
            <person name="Pouilly N."/>
            <person name="Raftis F."/>
            <person name="Sallet E."/>
            <person name="Schiex T."/>
            <person name="Thomas J."/>
            <person name="Vandecasteele C."/>
            <person name="Vares D."/>
            <person name="Vear F."/>
            <person name="Vautrin S."/>
            <person name="Crespi M."/>
            <person name="Mangin B."/>
            <person name="Burke J.M."/>
            <person name="Salse J."/>
            <person name="Munos S."/>
            <person name="Vincourt P."/>
            <person name="Rieseberg L.H."/>
            <person name="Langlade N.B."/>
        </authorList>
    </citation>
    <scope>NUCLEOTIDE SEQUENCE</scope>
    <source>
        <tissue evidence="1">Leaves</tissue>
    </source>
</reference>
<proteinExistence type="predicted"/>
<dbReference type="Proteomes" id="UP000215914">
    <property type="component" value="Unassembled WGS sequence"/>
</dbReference>
<name>A0A9K3P389_HELAN</name>
<dbReference type="AlphaFoldDB" id="A0A9K3P389"/>
<evidence type="ECO:0000313" key="2">
    <source>
        <dbReference type="Proteomes" id="UP000215914"/>
    </source>
</evidence>
<dbReference type="EMBL" id="MNCJ02000316">
    <property type="protein sequence ID" value="KAF5822441.1"/>
    <property type="molecule type" value="Genomic_DNA"/>
</dbReference>
<protein>
    <submittedName>
        <fullName evidence="1">Uncharacterized protein</fullName>
    </submittedName>
</protein>
<evidence type="ECO:0000313" key="1">
    <source>
        <dbReference type="EMBL" id="KAF5822441.1"/>
    </source>
</evidence>
<reference evidence="1" key="2">
    <citation type="submission" date="2020-06" db="EMBL/GenBank/DDBJ databases">
        <title>Helianthus annuus Genome sequencing and assembly Release 2.</title>
        <authorList>
            <person name="Gouzy J."/>
            <person name="Langlade N."/>
            <person name="Munos S."/>
        </authorList>
    </citation>
    <scope>NUCLEOTIDE SEQUENCE</scope>
    <source>
        <tissue evidence="1">Leaves</tissue>
    </source>
</reference>
<sequence>MSKKVRGRVIGGMVESGGGDTRQCSTMLTLNGAAIAGDGRRSPGFGSTYRAPELMVEMAKSHVFRY</sequence>
<keyword evidence="2" id="KW-1185">Reference proteome</keyword>
<dbReference type="Gramene" id="mRNA:HanXRQr2_Chr01g0026511">
    <property type="protein sequence ID" value="CDS:HanXRQr2_Chr01g0026511.1"/>
    <property type="gene ID" value="HanXRQr2_Chr01g0026511"/>
</dbReference>